<evidence type="ECO:0000313" key="6">
    <source>
        <dbReference type="Proteomes" id="UP000249522"/>
    </source>
</evidence>
<evidence type="ECO:0000256" key="1">
    <source>
        <dbReference type="ARBA" id="ARBA00008520"/>
    </source>
</evidence>
<keyword evidence="2" id="KW-0813">Transport</keyword>
<comment type="caution">
    <text evidence="5">The sequence shown here is derived from an EMBL/GenBank/DDBJ whole genome shotgun (WGS) entry which is preliminary data.</text>
</comment>
<sequence length="409" mass="45293">MKKRMLSIALIAMLVLAGCTEQADRPVTLTFWTTTQSAETEFFANRIAQFQQEHPNIKVEIAEVPFNSATNQFKTAILGNQTIDIFRADNSWIPEYADLGILYPLTAVAGTGDLESYIDSAIRSAQYQGIQYGLPTVMEAPALLYNKRLLKEAGFEQAPQTMEEMLAAAKAVTSKDRYGLFLTDDSYFALPYLWAFGGGTMTDDRQIEIASDNSRQAFEFMISLRQKGVTQPYPDFSDGYNNMMRDFKDGKAAMIINGPWAVSDILSGTEFQNPDNLGIAPVPKGPGGQGSPVGGHSLVVSKYSEHPQESYELIRYLTNTESQLIQSQMLKTLPTQKSAYEDAVLATDPIIQGFKAQLDAAKARPAIPEGAQMFTDFTPNLSAMLLELQTVDEGVRKIEDSWKKLLKIN</sequence>
<evidence type="ECO:0000313" key="5">
    <source>
        <dbReference type="EMBL" id="PZD95880.1"/>
    </source>
</evidence>
<dbReference type="PANTHER" id="PTHR30061">
    <property type="entry name" value="MALTOSE-BINDING PERIPLASMIC PROTEIN"/>
    <property type="match status" value="1"/>
</dbReference>
<dbReference type="AlphaFoldDB" id="A0A2W1LCV3"/>
<proteinExistence type="inferred from homology"/>
<dbReference type="GO" id="GO:1901982">
    <property type="term" value="F:maltose binding"/>
    <property type="evidence" value="ECO:0007669"/>
    <property type="project" value="TreeGrafter"/>
</dbReference>
<dbReference type="PANTHER" id="PTHR30061:SF50">
    <property type="entry name" value="MALTOSE_MALTODEXTRIN-BINDING PERIPLASMIC PROTEIN"/>
    <property type="match status" value="1"/>
</dbReference>
<dbReference type="GO" id="GO:0015768">
    <property type="term" value="P:maltose transport"/>
    <property type="evidence" value="ECO:0007669"/>
    <property type="project" value="TreeGrafter"/>
</dbReference>
<dbReference type="EMBL" id="QKRB01000043">
    <property type="protein sequence ID" value="PZD95880.1"/>
    <property type="molecule type" value="Genomic_DNA"/>
</dbReference>
<organism evidence="5 6">
    <name type="scientific">Paenibacillus sambharensis</name>
    <dbReference type="NCBI Taxonomy" id="1803190"/>
    <lineage>
        <taxon>Bacteria</taxon>
        <taxon>Bacillati</taxon>
        <taxon>Bacillota</taxon>
        <taxon>Bacilli</taxon>
        <taxon>Bacillales</taxon>
        <taxon>Paenibacillaceae</taxon>
        <taxon>Paenibacillus</taxon>
    </lineage>
</organism>
<dbReference type="Pfam" id="PF13416">
    <property type="entry name" value="SBP_bac_8"/>
    <property type="match status" value="1"/>
</dbReference>
<dbReference type="RefSeq" id="WP_111146625.1">
    <property type="nucleotide sequence ID" value="NZ_QKRB01000043.1"/>
</dbReference>
<protein>
    <submittedName>
        <fullName evidence="5">ABC transporter substrate-binding protein</fullName>
    </submittedName>
</protein>
<keyword evidence="3 4" id="KW-0732">Signal</keyword>
<evidence type="ECO:0000256" key="3">
    <source>
        <dbReference type="ARBA" id="ARBA00022729"/>
    </source>
</evidence>
<dbReference type="GO" id="GO:0042956">
    <property type="term" value="P:maltodextrin transmembrane transport"/>
    <property type="evidence" value="ECO:0007669"/>
    <property type="project" value="TreeGrafter"/>
</dbReference>
<feature type="chain" id="PRO_5016108502" evidence="4">
    <location>
        <begin position="24"/>
        <end position="409"/>
    </location>
</feature>
<dbReference type="OrthoDB" id="9795467at2"/>
<accession>A0A2W1LCV3</accession>
<dbReference type="Gene3D" id="3.40.190.10">
    <property type="entry name" value="Periplasmic binding protein-like II"/>
    <property type="match status" value="2"/>
</dbReference>
<comment type="similarity">
    <text evidence="1">Belongs to the bacterial solute-binding protein 1 family.</text>
</comment>
<dbReference type="PROSITE" id="PS51257">
    <property type="entry name" value="PROKAR_LIPOPROTEIN"/>
    <property type="match status" value="1"/>
</dbReference>
<evidence type="ECO:0000256" key="4">
    <source>
        <dbReference type="SAM" id="SignalP"/>
    </source>
</evidence>
<reference evidence="5 6" key="1">
    <citation type="submission" date="2018-06" db="EMBL/GenBank/DDBJ databases">
        <title>Paenibacillus imtechensis sp. nov.</title>
        <authorList>
            <person name="Pinnaka A.K."/>
            <person name="Singh H."/>
            <person name="Kaur M."/>
        </authorList>
    </citation>
    <scope>NUCLEOTIDE SEQUENCE [LARGE SCALE GENOMIC DNA]</scope>
    <source>
        <strain evidence="5 6">SMB1</strain>
    </source>
</reference>
<dbReference type="SUPFAM" id="SSF53850">
    <property type="entry name" value="Periplasmic binding protein-like II"/>
    <property type="match status" value="1"/>
</dbReference>
<keyword evidence="6" id="KW-1185">Reference proteome</keyword>
<evidence type="ECO:0000256" key="2">
    <source>
        <dbReference type="ARBA" id="ARBA00022448"/>
    </source>
</evidence>
<dbReference type="Proteomes" id="UP000249522">
    <property type="component" value="Unassembled WGS sequence"/>
</dbReference>
<dbReference type="GO" id="GO:0055052">
    <property type="term" value="C:ATP-binding cassette (ABC) transporter complex, substrate-binding subunit-containing"/>
    <property type="evidence" value="ECO:0007669"/>
    <property type="project" value="TreeGrafter"/>
</dbReference>
<name>A0A2W1LCV3_9BACL</name>
<dbReference type="InterPro" id="IPR006059">
    <property type="entry name" value="SBP"/>
</dbReference>
<gene>
    <name evidence="5" type="ORF">DNH61_10560</name>
</gene>
<feature type="signal peptide" evidence="4">
    <location>
        <begin position="1"/>
        <end position="23"/>
    </location>
</feature>